<keyword evidence="2" id="KW-1185">Reference proteome</keyword>
<evidence type="ECO:0000313" key="2">
    <source>
        <dbReference type="Proteomes" id="UP000276776"/>
    </source>
</evidence>
<dbReference type="OrthoDB" id="5838447at2759"/>
<evidence type="ECO:0000313" key="3">
    <source>
        <dbReference type="WBParaSite" id="TCLT_0000913301-mRNA-1"/>
    </source>
</evidence>
<reference evidence="3" key="1">
    <citation type="submission" date="2017-02" db="UniProtKB">
        <authorList>
            <consortium name="WormBaseParasite"/>
        </authorList>
    </citation>
    <scope>IDENTIFICATION</scope>
</reference>
<dbReference type="OMA" id="NENSKWQ"/>
<dbReference type="Proteomes" id="UP000276776">
    <property type="component" value="Unassembled WGS sequence"/>
</dbReference>
<sequence>MLQSAWNSNMAIRDVNEVITALKGKLMERHLMSKKIRELNEVLEQMNDSTNRIIVEMDNKVNDLNHDWEDILQSQHIKINNKIKGLCDCSNYKKNYGKWATAANVNDPLWRIERRLIQLADKLECTQKIEQTLQKGIDILSWNCCCQSHSSPTSSNADSTEKYGSAERTKLILGSQQTNFPTISELNGVTEMVGTYLLCLKNLERAMKSLQVIEHMPVLFGGCAEGISSIRDVTCTAEVLERVNPWVNHGASRTLQWK</sequence>
<protein>
    <submittedName>
        <fullName evidence="3">Tektin</fullName>
    </submittedName>
</protein>
<gene>
    <name evidence="1" type="ORF">TCLT_LOCUS9122</name>
</gene>
<evidence type="ECO:0000313" key="1">
    <source>
        <dbReference type="EMBL" id="VDN06730.1"/>
    </source>
</evidence>
<dbReference type="WBParaSite" id="TCLT_0000913301-mRNA-1">
    <property type="protein sequence ID" value="TCLT_0000913301-mRNA-1"/>
    <property type="gene ID" value="TCLT_0000913301"/>
</dbReference>
<reference evidence="1 2" key="2">
    <citation type="submission" date="2018-11" db="EMBL/GenBank/DDBJ databases">
        <authorList>
            <consortium name="Pathogen Informatics"/>
        </authorList>
    </citation>
    <scope>NUCLEOTIDE SEQUENCE [LARGE SCALE GENOMIC DNA]</scope>
</reference>
<proteinExistence type="predicted"/>
<accession>A0A0N5D7S3</accession>
<dbReference type="EMBL" id="UYYF01004734">
    <property type="protein sequence ID" value="VDN06730.1"/>
    <property type="molecule type" value="Genomic_DNA"/>
</dbReference>
<organism evidence="3">
    <name type="scientific">Thelazia callipaeda</name>
    <name type="common">Oriental eyeworm</name>
    <name type="synonym">Parasitic nematode</name>
    <dbReference type="NCBI Taxonomy" id="103827"/>
    <lineage>
        <taxon>Eukaryota</taxon>
        <taxon>Metazoa</taxon>
        <taxon>Ecdysozoa</taxon>
        <taxon>Nematoda</taxon>
        <taxon>Chromadorea</taxon>
        <taxon>Rhabditida</taxon>
        <taxon>Spirurina</taxon>
        <taxon>Spiruromorpha</taxon>
        <taxon>Thelazioidea</taxon>
        <taxon>Thelaziidae</taxon>
        <taxon>Thelazia</taxon>
    </lineage>
</organism>
<name>A0A0N5D7S3_THECL</name>
<dbReference type="AlphaFoldDB" id="A0A0N5D7S3"/>